<keyword evidence="3" id="KW-1003">Cell membrane</keyword>
<dbReference type="SUPFAM" id="SSF82689">
    <property type="entry name" value="Mechanosensitive channel protein MscS (YggB), C-terminal domain"/>
    <property type="match status" value="1"/>
</dbReference>
<dbReference type="Gene3D" id="1.10.287.1260">
    <property type="match status" value="1"/>
</dbReference>
<comment type="similarity">
    <text evidence="2">Belongs to the MscS (TC 1.A.23) family.</text>
</comment>
<dbReference type="SUPFAM" id="SSF50182">
    <property type="entry name" value="Sm-like ribonucleoproteins"/>
    <property type="match status" value="1"/>
</dbReference>
<proteinExistence type="inferred from homology"/>
<feature type="transmembrane region" description="Helical" evidence="7">
    <location>
        <begin position="250"/>
        <end position="273"/>
    </location>
</feature>
<feature type="signal peptide" evidence="8">
    <location>
        <begin position="1"/>
        <end position="26"/>
    </location>
</feature>
<dbReference type="InterPro" id="IPR023408">
    <property type="entry name" value="MscS_beta-dom_sf"/>
</dbReference>
<evidence type="ECO:0000256" key="6">
    <source>
        <dbReference type="ARBA" id="ARBA00023136"/>
    </source>
</evidence>
<keyword evidence="6 7" id="KW-0472">Membrane</keyword>
<evidence type="ECO:0000256" key="8">
    <source>
        <dbReference type="SAM" id="SignalP"/>
    </source>
</evidence>
<feature type="transmembrane region" description="Helical" evidence="7">
    <location>
        <begin position="207"/>
        <end position="230"/>
    </location>
</feature>
<accession>A0ABZ0GJM1</accession>
<dbReference type="Gene3D" id="2.30.30.60">
    <property type="match status" value="1"/>
</dbReference>
<evidence type="ECO:0000313" key="11">
    <source>
        <dbReference type="EMBL" id="WOH35965.1"/>
    </source>
</evidence>
<evidence type="ECO:0000259" key="10">
    <source>
        <dbReference type="Pfam" id="PF21082"/>
    </source>
</evidence>
<evidence type="ECO:0000256" key="4">
    <source>
        <dbReference type="ARBA" id="ARBA00022692"/>
    </source>
</evidence>
<dbReference type="SUPFAM" id="SSF82861">
    <property type="entry name" value="Mechanosensitive channel protein MscS (YggB), transmembrane region"/>
    <property type="match status" value="1"/>
</dbReference>
<keyword evidence="5 7" id="KW-1133">Transmembrane helix</keyword>
<feature type="chain" id="PRO_5045112445" evidence="8">
    <location>
        <begin position="27"/>
        <end position="545"/>
    </location>
</feature>
<sequence>MYKTVSALFLLGGIFYCLLFSITAAAQEPTLKQVKERQELAKQAIENAQLSPQNIAKIGSTPLSSMIAIAEAINADDYVEASNYIDFRNLPASATQRDKEQLIKQLNIVWSQHHSLDITTLSDDPQGHKDDGLPSYRDLLGVIKSSNTDVPIYLQRIKVENERHIWKISSHTVGQIPVMWAEFGYHPIAQSVAEYLPDFTVLDMQNWQFVSFLIILISSWYFTDLIRLFLIKLVSYSEIYRRTMRRFIRVPLRLFLFFILLQWATGHLGLSIYARVWLDTGTLNYMALIFLSMGIIEFCFALYVSRAGEGNNSVAILKPMVTTLKIFTVMVIALNWFSDAGFNITAIITGLGIGSLAIALAAQKSLENVFGAFTLFIARPIKPGDMCKFGNTQGRVEEIGLRSTKIRKLDRKVVHVPNSTIASMELENISEIDNRRYLKRFRIRLNTPTDKLKTLVEAIRKLIDEHSNIIALERYVRFEDVEEDAFIIVVNAYSTVSGRVQYKQIEEKINFQIMQIIDLHEVELAIPEQRLSMNDLESATKALNQ</sequence>
<dbReference type="RefSeq" id="WP_348394780.1">
    <property type="nucleotide sequence ID" value="NZ_CP136600.1"/>
</dbReference>
<reference evidence="11 12" key="1">
    <citation type="submission" date="2023-09" db="EMBL/GenBank/DDBJ databases">
        <authorList>
            <person name="Qi X."/>
        </authorList>
    </citation>
    <scope>NUCLEOTIDE SEQUENCE [LARGE SCALE GENOMIC DNA]</scope>
    <source>
        <strain evidence="11 12">S1-1</strain>
    </source>
</reference>
<dbReference type="PANTHER" id="PTHR30566:SF5">
    <property type="entry name" value="MECHANOSENSITIVE ION CHANNEL PROTEIN 1, MITOCHONDRIAL-RELATED"/>
    <property type="match status" value="1"/>
</dbReference>
<keyword evidence="4 7" id="KW-0812">Transmembrane</keyword>
<keyword evidence="12" id="KW-1185">Reference proteome</keyword>
<dbReference type="InterPro" id="IPR006685">
    <property type="entry name" value="MscS_channel_2nd"/>
</dbReference>
<evidence type="ECO:0000256" key="2">
    <source>
        <dbReference type="ARBA" id="ARBA00008017"/>
    </source>
</evidence>
<feature type="transmembrane region" description="Helical" evidence="7">
    <location>
        <begin position="285"/>
        <end position="304"/>
    </location>
</feature>
<evidence type="ECO:0000256" key="1">
    <source>
        <dbReference type="ARBA" id="ARBA00004651"/>
    </source>
</evidence>
<keyword evidence="8" id="KW-0732">Signal</keyword>
<feature type="domain" description="Mechanosensitive ion channel MscS" evidence="9">
    <location>
        <begin position="365"/>
        <end position="430"/>
    </location>
</feature>
<evidence type="ECO:0000256" key="5">
    <source>
        <dbReference type="ARBA" id="ARBA00022989"/>
    </source>
</evidence>
<protein>
    <submittedName>
        <fullName evidence="11">Mechanosensitive ion channel</fullName>
    </submittedName>
</protein>
<feature type="transmembrane region" description="Helical" evidence="7">
    <location>
        <begin position="316"/>
        <end position="336"/>
    </location>
</feature>
<comment type="subcellular location">
    <subcellularLocation>
        <location evidence="1">Cell membrane</location>
        <topology evidence="1">Multi-pass membrane protein</topology>
    </subcellularLocation>
</comment>
<dbReference type="InterPro" id="IPR011066">
    <property type="entry name" value="MscS_channel_C_sf"/>
</dbReference>
<dbReference type="InterPro" id="IPR049278">
    <property type="entry name" value="MS_channel_C"/>
</dbReference>
<dbReference type="Proteomes" id="UP001301442">
    <property type="component" value="Chromosome"/>
</dbReference>
<evidence type="ECO:0000259" key="9">
    <source>
        <dbReference type="Pfam" id="PF00924"/>
    </source>
</evidence>
<dbReference type="Pfam" id="PF21082">
    <property type="entry name" value="MS_channel_3rd"/>
    <property type="match status" value="1"/>
</dbReference>
<evidence type="ECO:0000256" key="7">
    <source>
        <dbReference type="SAM" id="Phobius"/>
    </source>
</evidence>
<dbReference type="InterPro" id="IPR011014">
    <property type="entry name" value="MscS_channel_TM-2"/>
</dbReference>
<dbReference type="InterPro" id="IPR010920">
    <property type="entry name" value="LSM_dom_sf"/>
</dbReference>
<feature type="domain" description="Mechanosensitive ion channel MscS C-terminal" evidence="10">
    <location>
        <begin position="441"/>
        <end position="523"/>
    </location>
</feature>
<name>A0ABZ0GJM1_9GAMM</name>
<dbReference type="PANTHER" id="PTHR30566">
    <property type="entry name" value="YNAI-RELATED MECHANOSENSITIVE ION CHANNEL"/>
    <property type="match status" value="1"/>
</dbReference>
<organism evidence="11 12">
    <name type="scientific">Thalassotalea fonticola</name>
    <dbReference type="NCBI Taxonomy" id="3065649"/>
    <lineage>
        <taxon>Bacteria</taxon>
        <taxon>Pseudomonadati</taxon>
        <taxon>Pseudomonadota</taxon>
        <taxon>Gammaproteobacteria</taxon>
        <taxon>Alteromonadales</taxon>
        <taxon>Colwelliaceae</taxon>
        <taxon>Thalassotalea</taxon>
    </lineage>
</organism>
<evidence type="ECO:0000313" key="12">
    <source>
        <dbReference type="Proteomes" id="UP001301442"/>
    </source>
</evidence>
<dbReference type="EMBL" id="CP136600">
    <property type="protein sequence ID" value="WOH35965.1"/>
    <property type="molecule type" value="Genomic_DNA"/>
</dbReference>
<gene>
    <name evidence="11" type="ORF">RI844_11290</name>
</gene>
<evidence type="ECO:0000256" key="3">
    <source>
        <dbReference type="ARBA" id="ARBA00022475"/>
    </source>
</evidence>
<feature type="transmembrane region" description="Helical" evidence="7">
    <location>
        <begin position="342"/>
        <end position="362"/>
    </location>
</feature>
<dbReference type="Pfam" id="PF00924">
    <property type="entry name" value="MS_channel_2nd"/>
    <property type="match status" value="1"/>
</dbReference>